<dbReference type="GO" id="GO:0042834">
    <property type="term" value="F:peptidoglycan binding"/>
    <property type="evidence" value="ECO:0007669"/>
    <property type="project" value="InterPro"/>
</dbReference>
<sequence length="261" mass="27187">MAFFKFRKGADEAPAATGQPESVEALRRRARHRLIGAAILVLLGIVGFPLLFDTQPRPVAVDIPIEIPDRAKVKPLPPPPAPRAQGAIVEQEDAPAPAASRATAAASRAAPTASVAAAPAPAKQAASGPVREAPKAEQVAKAAPAPVEKPADKPATPQPKPADSARAQALLEGKPVQAAPQETAAEGRYVVQVGAFADASKARETRLKVEKAGLKTYTHVAETRDGKRIRVRVGPFATRAEADKAAGRIKDLELPAAILTL</sequence>
<dbReference type="EMBL" id="JAEDAO010000001">
    <property type="protein sequence ID" value="MBK0392231.1"/>
    <property type="molecule type" value="Genomic_DNA"/>
</dbReference>
<keyword evidence="2" id="KW-1133">Transmembrane helix</keyword>
<accession>A0A934UQW5</accession>
<keyword evidence="2" id="KW-0812">Transmembrane</keyword>
<gene>
    <name evidence="4" type="ORF">I8E28_06480</name>
</gene>
<dbReference type="InterPro" id="IPR007730">
    <property type="entry name" value="SPOR-like_dom"/>
</dbReference>
<dbReference type="PROSITE" id="PS51724">
    <property type="entry name" value="SPOR"/>
    <property type="match status" value="1"/>
</dbReference>
<dbReference type="GO" id="GO:0032153">
    <property type="term" value="C:cell division site"/>
    <property type="evidence" value="ECO:0007669"/>
    <property type="project" value="TreeGrafter"/>
</dbReference>
<keyword evidence="2" id="KW-0472">Membrane</keyword>
<feature type="compositionally biased region" description="Low complexity" evidence="1">
    <location>
        <begin position="136"/>
        <end position="148"/>
    </location>
</feature>
<keyword evidence="5" id="KW-1185">Reference proteome</keyword>
<feature type="domain" description="SPOR" evidence="3">
    <location>
        <begin position="183"/>
        <end position="261"/>
    </location>
</feature>
<feature type="compositionally biased region" description="Low complexity" evidence="1">
    <location>
        <begin position="94"/>
        <end position="127"/>
    </location>
</feature>
<dbReference type="InterPro" id="IPR036680">
    <property type="entry name" value="SPOR-like_sf"/>
</dbReference>
<feature type="transmembrane region" description="Helical" evidence="2">
    <location>
        <begin position="34"/>
        <end position="52"/>
    </location>
</feature>
<dbReference type="Pfam" id="PF05036">
    <property type="entry name" value="SPOR"/>
    <property type="match status" value="1"/>
</dbReference>
<dbReference type="PANTHER" id="PTHR38687">
    <property type="entry name" value="CELL DIVISION PROTEIN DEDD-RELATED"/>
    <property type="match status" value="1"/>
</dbReference>
<evidence type="ECO:0000313" key="5">
    <source>
        <dbReference type="Proteomes" id="UP000617041"/>
    </source>
</evidence>
<protein>
    <submittedName>
        <fullName evidence="4">SPOR domain-containing protein</fullName>
    </submittedName>
</protein>
<feature type="region of interest" description="Disordered" evidence="1">
    <location>
        <begin position="70"/>
        <end position="165"/>
    </location>
</feature>
<dbReference type="Proteomes" id="UP000617041">
    <property type="component" value="Unassembled WGS sequence"/>
</dbReference>
<dbReference type="RefSeq" id="WP_200787178.1">
    <property type="nucleotide sequence ID" value="NZ_JAEDAO010000001.1"/>
</dbReference>
<organism evidence="4 5">
    <name type="scientific">Ramlibacter algicola</name>
    <dbReference type="NCBI Taxonomy" id="2795217"/>
    <lineage>
        <taxon>Bacteria</taxon>
        <taxon>Pseudomonadati</taxon>
        <taxon>Pseudomonadota</taxon>
        <taxon>Betaproteobacteria</taxon>
        <taxon>Burkholderiales</taxon>
        <taxon>Comamonadaceae</taxon>
        <taxon>Ramlibacter</taxon>
    </lineage>
</organism>
<evidence type="ECO:0000256" key="2">
    <source>
        <dbReference type="SAM" id="Phobius"/>
    </source>
</evidence>
<reference evidence="4" key="1">
    <citation type="submission" date="2020-12" db="EMBL/GenBank/DDBJ databases">
        <title>Ramlibacter sp. nov., isolated from a freshwater alga, Cryptomonas.</title>
        <authorList>
            <person name="Kim H.M."/>
            <person name="Jeon C.O."/>
        </authorList>
    </citation>
    <scope>NUCLEOTIDE SEQUENCE</scope>
    <source>
        <strain evidence="4">CrO1</strain>
    </source>
</reference>
<evidence type="ECO:0000259" key="3">
    <source>
        <dbReference type="PROSITE" id="PS51724"/>
    </source>
</evidence>
<proteinExistence type="predicted"/>
<dbReference type="GO" id="GO:0030428">
    <property type="term" value="C:cell septum"/>
    <property type="evidence" value="ECO:0007669"/>
    <property type="project" value="TreeGrafter"/>
</dbReference>
<dbReference type="GO" id="GO:0032506">
    <property type="term" value="P:cytokinetic process"/>
    <property type="evidence" value="ECO:0007669"/>
    <property type="project" value="TreeGrafter"/>
</dbReference>
<dbReference type="SUPFAM" id="SSF110997">
    <property type="entry name" value="Sporulation related repeat"/>
    <property type="match status" value="1"/>
</dbReference>
<dbReference type="Gene3D" id="3.30.70.1070">
    <property type="entry name" value="Sporulation related repeat"/>
    <property type="match status" value="1"/>
</dbReference>
<evidence type="ECO:0000256" key="1">
    <source>
        <dbReference type="SAM" id="MobiDB-lite"/>
    </source>
</evidence>
<evidence type="ECO:0000313" key="4">
    <source>
        <dbReference type="EMBL" id="MBK0392231.1"/>
    </source>
</evidence>
<dbReference type="AlphaFoldDB" id="A0A934UQW5"/>
<comment type="caution">
    <text evidence="4">The sequence shown here is derived from an EMBL/GenBank/DDBJ whole genome shotgun (WGS) entry which is preliminary data.</text>
</comment>
<name>A0A934UQW5_9BURK</name>
<dbReference type="PANTHER" id="PTHR38687:SF1">
    <property type="entry name" value="CELL DIVISION PROTEIN DEDD"/>
    <property type="match status" value="1"/>
</dbReference>
<dbReference type="InterPro" id="IPR052521">
    <property type="entry name" value="Cell_div_SPOR-domain"/>
</dbReference>